<comment type="caution">
    <text evidence="5">The sequence shown here is derived from an EMBL/GenBank/DDBJ whole genome shotgun (WGS) entry which is preliminary data.</text>
</comment>
<evidence type="ECO:0000256" key="2">
    <source>
        <dbReference type="ARBA" id="ARBA00022679"/>
    </source>
</evidence>
<keyword evidence="2 5" id="KW-0808">Transferase</keyword>
<evidence type="ECO:0000313" key="6">
    <source>
        <dbReference type="Proteomes" id="UP000823960"/>
    </source>
</evidence>
<evidence type="ECO:0000313" key="5">
    <source>
        <dbReference type="EMBL" id="HIV11416.1"/>
    </source>
</evidence>
<dbReference type="PANTHER" id="PTHR18895">
    <property type="entry name" value="HEMK METHYLTRANSFERASE"/>
    <property type="match status" value="1"/>
</dbReference>
<sequence length="285" mass="31707">MTDGSSPAEVYRLIRERLREGGVEDFETEAIIISEELYGRDFRTKLITGGFGESRDGRIKEALEIVRRRLSSEPLQYIIGSWEFYGMEFSVGRGVLIPRQDTETLIDCCIELLGESKGIEAIDLCSGTGCIPIVLEKRLNLKKIYAAELYDEAYSYLQKNIRESLSGVVPVKLDVMDEGSPRLFSGLQLITCNPPYLDGEDIRGLQAELRHEPRSALYGGEDGLDYYRGICRLWTASLAPGGWLVFEIGCSQAEAVAGIMSRAGLSEIGVKKDLSGKDRVVYGKR</sequence>
<reference evidence="5" key="2">
    <citation type="journal article" date="2021" name="PeerJ">
        <title>Extensive microbial diversity within the chicken gut microbiome revealed by metagenomics and culture.</title>
        <authorList>
            <person name="Gilroy R."/>
            <person name="Ravi A."/>
            <person name="Getino M."/>
            <person name="Pursley I."/>
            <person name="Horton D.L."/>
            <person name="Alikhan N.F."/>
            <person name="Baker D."/>
            <person name="Gharbi K."/>
            <person name="Hall N."/>
            <person name="Watson M."/>
            <person name="Adriaenssens E.M."/>
            <person name="Foster-Nyarko E."/>
            <person name="Jarju S."/>
            <person name="Secka A."/>
            <person name="Antonio M."/>
            <person name="Oren A."/>
            <person name="Chaudhuri R.R."/>
            <person name="La Ragione R."/>
            <person name="Hildebrand F."/>
            <person name="Pallen M.J."/>
        </authorList>
    </citation>
    <scope>NUCLEOTIDE SEQUENCE</scope>
    <source>
        <strain evidence="5">1370</strain>
    </source>
</reference>
<evidence type="ECO:0000259" key="4">
    <source>
        <dbReference type="Pfam" id="PF17827"/>
    </source>
</evidence>
<dbReference type="InterPro" id="IPR004556">
    <property type="entry name" value="HemK-like"/>
</dbReference>
<dbReference type="GO" id="GO:0102559">
    <property type="term" value="F:peptide chain release factor N(5)-glutamine methyltransferase activity"/>
    <property type="evidence" value="ECO:0007669"/>
    <property type="project" value="UniProtKB-EC"/>
</dbReference>
<dbReference type="InterPro" id="IPR029063">
    <property type="entry name" value="SAM-dependent_MTases_sf"/>
</dbReference>
<reference evidence="5" key="1">
    <citation type="submission" date="2020-10" db="EMBL/GenBank/DDBJ databases">
        <authorList>
            <person name="Gilroy R."/>
        </authorList>
    </citation>
    <scope>NUCLEOTIDE SEQUENCE</scope>
    <source>
        <strain evidence="5">1370</strain>
    </source>
</reference>
<dbReference type="Gene3D" id="1.10.8.10">
    <property type="entry name" value="DNA helicase RuvA subunit, C-terminal domain"/>
    <property type="match status" value="1"/>
</dbReference>
<proteinExistence type="predicted"/>
<dbReference type="SUPFAM" id="SSF53335">
    <property type="entry name" value="S-adenosyl-L-methionine-dependent methyltransferases"/>
    <property type="match status" value="1"/>
</dbReference>
<dbReference type="NCBIfam" id="TIGR03534">
    <property type="entry name" value="RF_mod_PrmC"/>
    <property type="match status" value="1"/>
</dbReference>
<feature type="domain" description="Release factor glutamine methyltransferase N-terminal" evidence="4">
    <location>
        <begin position="9"/>
        <end position="80"/>
    </location>
</feature>
<dbReference type="GO" id="GO:0032259">
    <property type="term" value="P:methylation"/>
    <property type="evidence" value="ECO:0007669"/>
    <property type="project" value="UniProtKB-KW"/>
</dbReference>
<gene>
    <name evidence="5" type="primary">prmC</name>
    <name evidence="5" type="ORF">IAD28_06975</name>
</gene>
<dbReference type="AlphaFoldDB" id="A0A9D1NRD0"/>
<dbReference type="EMBL" id="DVOL01000099">
    <property type="protein sequence ID" value="HIV11416.1"/>
    <property type="molecule type" value="Genomic_DNA"/>
</dbReference>
<keyword evidence="3" id="KW-0949">S-adenosyl-L-methionine</keyword>
<evidence type="ECO:0000256" key="3">
    <source>
        <dbReference type="ARBA" id="ARBA00022691"/>
    </source>
</evidence>
<dbReference type="NCBIfam" id="TIGR00536">
    <property type="entry name" value="hemK_fam"/>
    <property type="match status" value="1"/>
</dbReference>
<accession>A0A9D1NRD0</accession>
<dbReference type="Gene3D" id="3.40.50.150">
    <property type="entry name" value="Vaccinia Virus protein VP39"/>
    <property type="match status" value="1"/>
</dbReference>
<name>A0A9D1NRD0_9FIRM</name>
<dbReference type="InterPro" id="IPR050320">
    <property type="entry name" value="N5-glutamine_MTase"/>
</dbReference>
<dbReference type="Pfam" id="PF17827">
    <property type="entry name" value="PrmC_N"/>
    <property type="match status" value="1"/>
</dbReference>
<dbReference type="InterPro" id="IPR019874">
    <property type="entry name" value="RF_methyltr_PrmC"/>
</dbReference>
<dbReference type="EC" id="2.1.1.297" evidence="5"/>
<dbReference type="Proteomes" id="UP000823960">
    <property type="component" value="Unassembled WGS sequence"/>
</dbReference>
<dbReference type="PANTHER" id="PTHR18895:SF74">
    <property type="entry name" value="MTRF1L RELEASE FACTOR GLUTAMINE METHYLTRANSFERASE"/>
    <property type="match status" value="1"/>
</dbReference>
<keyword evidence="1 5" id="KW-0489">Methyltransferase</keyword>
<evidence type="ECO:0000256" key="1">
    <source>
        <dbReference type="ARBA" id="ARBA00022603"/>
    </source>
</evidence>
<organism evidence="5 6">
    <name type="scientific">Candidatus Faeciplasma avium</name>
    <dbReference type="NCBI Taxonomy" id="2840798"/>
    <lineage>
        <taxon>Bacteria</taxon>
        <taxon>Bacillati</taxon>
        <taxon>Bacillota</taxon>
        <taxon>Clostridia</taxon>
        <taxon>Eubacteriales</taxon>
        <taxon>Oscillospiraceae</taxon>
        <taxon>Oscillospiraceae incertae sedis</taxon>
        <taxon>Candidatus Faeciplasma</taxon>
    </lineage>
</organism>
<protein>
    <submittedName>
        <fullName evidence="5">Peptide chain release factor N(5)-glutamine methyltransferase</fullName>
        <ecNumber evidence="5">2.1.1.297</ecNumber>
    </submittedName>
</protein>
<dbReference type="InterPro" id="IPR040758">
    <property type="entry name" value="PrmC_N"/>
</dbReference>